<accession>A0A9N8VLX8</accession>
<dbReference type="SUPFAM" id="SSF48690">
    <property type="entry name" value="Epsilon subunit of mitochondrial F1F0-ATP synthase"/>
    <property type="match status" value="1"/>
</dbReference>
<dbReference type="GO" id="GO:0045259">
    <property type="term" value="C:proton-transporting ATP synthase complex"/>
    <property type="evidence" value="ECO:0007669"/>
    <property type="project" value="InterPro"/>
</dbReference>
<dbReference type="PANTHER" id="PTHR12448:SF0">
    <property type="entry name" value="ATP SYNTHASE SUBUNIT EPSILON, MITOCHONDRIAL"/>
    <property type="match status" value="1"/>
</dbReference>
<dbReference type="GO" id="GO:0046933">
    <property type="term" value="F:proton-transporting ATP synthase activity, rotational mechanism"/>
    <property type="evidence" value="ECO:0007669"/>
    <property type="project" value="InterPro"/>
</dbReference>
<evidence type="ECO:0000313" key="3">
    <source>
        <dbReference type="Proteomes" id="UP000789831"/>
    </source>
</evidence>
<organism evidence="2 3">
    <name type="scientific">Ambispora gerdemannii</name>
    <dbReference type="NCBI Taxonomy" id="144530"/>
    <lineage>
        <taxon>Eukaryota</taxon>
        <taxon>Fungi</taxon>
        <taxon>Fungi incertae sedis</taxon>
        <taxon>Mucoromycota</taxon>
        <taxon>Glomeromycotina</taxon>
        <taxon>Glomeromycetes</taxon>
        <taxon>Archaeosporales</taxon>
        <taxon>Ambisporaceae</taxon>
        <taxon>Ambispora</taxon>
    </lineage>
</organism>
<keyword evidence="3" id="KW-1185">Reference proteome</keyword>
<dbReference type="GO" id="GO:0042776">
    <property type="term" value="P:proton motive force-driven mitochondrial ATP synthesis"/>
    <property type="evidence" value="ECO:0007669"/>
    <property type="project" value="TreeGrafter"/>
</dbReference>
<protein>
    <submittedName>
        <fullName evidence="2">7351_t:CDS:1</fullName>
    </submittedName>
</protein>
<dbReference type="EMBL" id="CAJVPL010000170">
    <property type="protein sequence ID" value="CAG8459282.1"/>
    <property type="molecule type" value="Genomic_DNA"/>
</dbReference>
<dbReference type="PANTHER" id="PTHR12448">
    <property type="entry name" value="ATP SYNTHASE EPSILON CHAIN, MITOCHONDRIAL"/>
    <property type="match status" value="1"/>
</dbReference>
<dbReference type="OrthoDB" id="269124at2759"/>
<dbReference type="AlphaFoldDB" id="A0A9N8VLX8"/>
<name>A0A9N8VLX8_9GLOM</name>
<evidence type="ECO:0000256" key="1">
    <source>
        <dbReference type="ARBA" id="ARBA00009502"/>
    </source>
</evidence>
<dbReference type="InterPro" id="IPR036742">
    <property type="entry name" value="ATP_synth_F1_esu_sf_mt"/>
</dbReference>
<dbReference type="Gene3D" id="1.10.1620.20">
    <property type="entry name" value="ATP synthase, F1 complex, epsilon subunit superfamily, mitochondrial"/>
    <property type="match status" value="1"/>
</dbReference>
<dbReference type="Proteomes" id="UP000789831">
    <property type="component" value="Unassembled WGS sequence"/>
</dbReference>
<comment type="caution">
    <text evidence="2">The sequence shown here is derived from an EMBL/GenBank/DDBJ whole genome shotgun (WGS) entry which is preliminary data.</text>
</comment>
<sequence length="58" mass="6829">MTNSYLQYTQICARAVRNALKEEQRVLAQRRDEQGLKYAKWETGKQGEVKNVELLRSE</sequence>
<dbReference type="CDD" id="cd12153">
    <property type="entry name" value="F1-ATPase_epsilon"/>
    <property type="match status" value="1"/>
</dbReference>
<proteinExistence type="inferred from homology"/>
<dbReference type="InterPro" id="IPR006721">
    <property type="entry name" value="ATP_synth_F1_esu_mt"/>
</dbReference>
<dbReference type="Pfam" id="PF04627">
    <property type="entry name" value="ATP-synt_Eps"/>
    <property type="match status" value="1"/>
</dbReference>
<comment type="similarity">
    <text evidence="1">Belongs to the eukaryotic ATPase epsilon family.</text>
</comment>
<evidence type="ECO:0000313" key="2">
    <source>
        <dbReference type="EMBL" id="CAG8459282.1"/>
    </source>
</evidence>
<reference evidence="2" key="1">
    <citation type="submission" date="2021-06" db="EMBL/GenBank/DDBJ databases">
        <authorList>
            <person name="Kallberg Y."/>
            <person name="Tangrot J."/>
            <person name="Rosling A."/>
        </authorList>
    </citation>
    <scope>NUCLEOTIDE SEQUENCE</scope>
    <source>
        <strain evidence="2">MT106</strain>
    </source>
</reference>
<dbReference type="GO" id="GO:0005743">
    <property type="term" value="C:mitochondrial inner membrane"/>
    <property type="evidence" value="ECO:0007669"/>
    <property type="project" value="InterPro"/>
</dbReference>
<gene>
    <name evidence="2" type="ORF">AGERDE_LOCUS2166</name>
</gene>